<dbReference type="Proteomes" id="UP001187192">
    <property type="component" value="Unassembled WGS sequence"/>
</dbReference>
<accession>A0AA88DEC9</accession>
<organism evidence="1 2">
    <name type="scientific">Ficus carica</name>
    <name type="common">Common fig</name>
    <dbReference type="NCBI Taxonomy" id="3494"/>
    <lineage>
        <taxon>Eukaryota</taxon>
        <taxon>Viridiplantae</taxon>
        <taxon>Streptophyta</taxon>
        <taxon>Embryophyta</taxon>
        <taxon>Tracheophyta</taxon>
        <taxon>Spermatophyta</taxon>
        <taxon>Magnoliopsida</taxon>
        <taxon>eudicotyledons</taxon>
        <taxon>Gunneridae</taxon>
        <taxon>Pentapetalae</taxon>
        <taxon>rosids</taxon>
        <taxon>fabids</taxon>
        <taxon>Rosales</taxon>
        <taxon>Moraceae</taxon>
        <taxon>Ficeae</taxon>
        <taxon>Ficus</taxon>
    </lineage>
</organism>
<protein>
    <submittedName>
        <fullName evidence="1">Uncharacterized protein</fullName>
    </submittedName>
</protein>
<gene>
    <name evidence="1" type="ORF">TIFTF001_024051</name>
</gene>
<dbReference type="AlphaFoldDB" id="A0AA88DEC9"/>
<evidence type="ECO:0000313" key="2">
    <source>
        <dbReference type="Proteomes" id="UP001187192"/>
    </source>
</evidence>
<name>A0AA88DEC9_FICCA</name>
<sequence length="100" mass="11199">MKSRAEIRCPMPEEYCVEDVIVDLLSTAGTREREWRRFGSPHSRSPDLLHSSSIRASEVTIGTLEAGEGGGTRQPDLLCEDLDRSYEVAWRLIGAHGDRL</sequence>
<proteinExistence type="predicted"/>
<reference evidence="1" key="1">
    <citation type="submission" date="2023-07" db="EMBL/GenBank/DDBJ databases">
        <title>draft genome sequence of fig (Ficus carica).</title>
        <authorList>
            <person name="Takahashi T."/>
            <person name="Nishimura K."/>
        </authorList>
    </citation>
    <scope>NUCLEOTIDE SEQUENCE</scope>
</reference>
<keyword evidence="2" id="KW-1185">Reference proteome</keyword>
<dbReference type="EMBL" id="BTGU01000054">
    <property type="protein sequence ID" value="GMN54940.1"/>
    <property type="molecule type" value="Genomic_DNA"/>
</dbReference>
<evidence type="ECO:0000313" key="1">
    <source>
        <dbReference type="EMBL" id="GMN54940.1"/>
    </source>
</evidence>
<comment type="caution">
    <text evidence="1">The sequence shown here is derived from an EMBL/GenBank/DDBJ whole genome shotgun (WGS) entry which is preliminary data.</text>
</comment>